<organism evidence="6 7">
    <name type="scientific">Ruminococcus bicirculans</name>
    <name type="common">ex Wegman et al. 2014</name>
    <dbReference type="NCBI Taxonomy" id="1160721"/>
    <lineage>
        <taxon>Bacteria</taxon>
        <taxon>Bacillati</taxon>
        <taxon>Bacillota</taxon>
        <taxon>Clostridia</taxon>
        <taxon>Eubacteriales</taxon>
        <taxon>Oscillospiraceae</taxon>
        <taxon>Ruminococcus</taxon>
    </lineage>
</organism>
<reference evidence="6" key="1">
    <citation type="submission" date="2022-06" db="EMBL/GenBank/DDBJ databases">
        <title>Isolation of gut microbiota from human fecal samples.</title>
        <authorList>
            <person name="Pamer E.G."/>
            <person name="Barat B."/>
            <person name="Waligurski E."/>
            <person name="Medina S."/>
            <person name="Paddock L."/>
            <person name="Mostad J."/>
        </authorList>
    </citation>
    <scope>NUCLEOTIDE SEQUENCE</scope>
    <source>
        <strain evidence="6">DFI.5.57</strain>
    </source>
</reference>
<dbReference type="Pfam" id="PF04397">
    <property type="entry name" value="LytTR"/>
    <property type="match status" value="1"/>
</dbReference>
<keyword evidence="6" id="KW-0238">DNA-binding</keyword>
<dbReference type="Proteomes" id="UP001206236">
    <property type="component" value="Unassembled WGS sequence"/>
</dbReference>
<protein>
    <recommendedName>
        <fullName evidence="1">Stage 0 sporulation protein A homolog</fullName>
    </recommendedName>
</protein>
<dbReference type="GO" id="GO:0000156">
    <property type="term" value="F:phosphorelay response regulator activity"/>
    <property type="evidence" value="ECO:0007669"/>
    <property type="project" value="InterPro"/>
</dbReference>
<name>A0AAW5KMZ2_9FIRM</name>
<feature type="domain" description="Response regulatory" evidence="4">
    <location>
        <begin position="3"/>
        <end position="119"/>
    </location>
</feature>
<proteinExistence type="predicted"/>
<dbReference type="GO" id="GO:0003677">
    <property type="term" value="F:DNA binding"/>
    <property type="evidence" value="ECO:0007669"/>
    <property type="project" value="UniProtKB-KW"/>
</dbReference>
<comment type="function">
    <text evidence="2">May play the central regulatory role in sporulation. It may be an element of the effector pathway responsible for the activation of sporulation genes in response to nutritional stress. Spo0A may act in concert with spo0H (a sigma factor) to control the expression of some genes that are critical to the sporulation process.</text>
</comment>
<accession>A0AAW5KMZ2</accession>
<dbReference type="PANTHER" id="PTHR37299:SF1">
    <property type="entry name" value="STAGE 0 SPORULATION PROTEIN A HOMOLOG"/>
    <property type="match status" value="1"/>
</dbReference>
<evidence type="ECO:0000256" key="3">
    <source>
        <dbReference type="PROSITE-ProRule" id="PRU00169"/>
    </source>
</evidence>
<evidence type="ECO:0000259" key="5">
    <source>
        <dbReference type="PROSITE" id="PS50930"/>
    </source>
</evidence>
<evidence type="ECO:0000256" key="1">
    <source>
        <dbReference type="ARBA" id="ARBA00018672"/>
    </source>
</evidence>
<evidence type="ECO:0000256" key="2">
    <source>
        <dbReference type="ARBA" id="ARBA00024867"/>
    </source>
</evidence>
<evidence type="ECO:0000313" key="6">
    <source>
        <dbReference type="EMBL" id="MCQ5153294.1"/>
    </source>
</evidence>
<gene>
    <name evidence="6" type="ORF">NE632_08215</name>
</gene>
<dbReference type="RefSeq" id="WP_256322094.1">
    <property type="nucleotide sequence ID" value="NZ_JANGCN010000016.1"/>
</dbReference>
<dbReference type="InterPro" id="IPR001789">
    <property type="entry name" value="Sig_transdc_resp-reg_receiver"/>
</dbReference>
<feature type="modified residue" description="4-aspartylphosphate" evidence="3">
    <location>
        <position position="56"/>
    </location>
</feature>
<sequence length="242" mass="28452">MLHIAVCDDDIKMLGEVKQILTDYCKAKKLAFKISAYCDGTDLLASEESFSVIFLDIEMQQSNGIEVAQKIRRMDMNVPIVYITSYIDYWRRAYKVHAFDFITKPFKPEDLYKVMKDYLAALDDASEETITLPTDDGVVCFKMNDIYYFMFEAKKKVYVHTADGRVLVRENITDIYNILNKERFYQTRRDCVLNLKYVQKIQNEFVIIMKNRDMLPLAQKKKDEFVRKLSNVFVETLKGKNI</sequence>
<dbReference type="InterPro" id="IPR007492">
    <property type="entry name" value="LytTR_DNA-bd_dom"/>
</dbReference>
<dbReference type="SMART" id="SM00448">
    <property type="entry name" value="REC"/>
    <property type="match status" value="1"/>
</dbReference>
<dbReference type="SUPFAM" id="SSF52172">
    <property type="entry name" value="CheY-like"/>
    <property type="match status" value="1"/>
</dbReference>
<dbReference type="PANTHER" id="PTHR37299">
    <property type="entry name" value="TRANSCRIPTIONAL REGULATOR-RELATED"/>
    <property type="match status" value="1"/>
</dbReference>
<dbReference type="PROSITE" id="PS50110">
    <property type="entry name" value="RESPONSE_REGULATORY"/>
    <property type="match status" value="1"/>
</dbReference>
<dbReference type="AlphaFoldDB" id="A0AAW5KMZ2"/>
<dbReference type="InterPro" id="IPR046947">
    <property type="entry name" value="LytR-like"/>
</dbReference>
<dbReference type="Gene3D" id="3.40.50.2300">
    <property type="match status" value="1"/>
</dbReference>
<dbReference type="PROSITE" id="PS50930">
    <property type="entry name" value="HTH_LYTTR"/>
    <property type="match status" value="1"/>
</dbReference>
<dbReference type="EMBL" id="JANGCN010000016">
    <property type="protein sequence ID" value="MCQ5153294.1"/>
    <property type="molecule type" value="Genomic_DNA"/>
</dbReference>
<evidence type="ECO:0000313" key="7">
    <source>
        <dbReference type="Proteomes" id="UP001206236"/>
    </source>
</evidence>
<dbReference type="InterPro" id="IPR011006">
    <property type="entry name" value="CheY-like_superfamily"/>
</dbReference>
<dbReference type="Gene3D" id="2.40.50.1020">
    <property type="entry name" value="LytTr DNA-binding domain"/>
    <property type="match status" value="1"/>
</dbReference>
<dbReference type="Pfam" id="PF00072">
    <property type="entry name" value="Response_reg"/>
    <property type="match status" value="1"/>
</dbReference>
<comment type="caution">
    <text evidence="6">The sequence shown here is derived from an EMBL/GenBank/DDBJ whole genome shotgun (WGS) entry which is preliminary data.</text>
</comment>
<keyword evidence="3" id="KW-0597">Phosphoprotein</keyword>
<evidence type="ECO:0000259" key="4">
    <source>
        <dbReference type="PROSITE" id="PS50110"/>
    </source>
</evidence>
<feature type="domain" description="HTH LytTR-type" evidence="5">
    <location>
        <begin position="130"/>
        <end position="231"/>
    </location>
</feature>
<dbReference type="SMART" id="SM00850">
    <property type="entry name" value="LytTR"/>
    <property type="match status" value="1"/>
</dbReference>